<gene>
    <name evidence="2" type="ORF">GCM10008919_16820</name>
</gene>
<protein>
    <recommendedName>
        <fullName evidence="4">Lipoprotein</fullName>
    </recommendedName>
</protein>
<evidence type="ECO:0000313" key="2">
    <source>
        <dbReference type="EMBL" id="GAA0214205.1"/>
    </source>
</evidence>
<keyword evidence="3" id="KW-1185">Reference proteome</keyword>
<accession>A0ABP3CSA4</accession>
<dbReference type="PROSITE" id="PS51257">
    <property type="entry name" value="PROKAR_LIPOPROTEIN"/>
    <property type="match status" value="1"/>
</dbReference>
<dbReference type="RefSeq" id="WP_304987346.1">
    <property type="nucleotide sequence ID" value="NZ_CP128650.1"/>
</dbReference>
<dbReference type="EMBL" id="BAAACR010000012">
    <property type="protein sequence ID" value="GAA0214205.1"/>
    <property type="molecule type" value="Genomic_DNA"/>
</dbReference>
<feature type="chain" id="PRO_5045155941" description="Lipoprotein" evidence="1">
    <location>
        <begin position="24"/>
        <end position="270"/>
    </location>
</feature>
<evidence type="ECO:0008006" key="4">
    <source>
        <dbReference type="Google" id="ProtNLM"/>
    </source>
</evidence>
<comment type="caution">
    <text evidence="2">The sequence shown here is derived from an EMBL/GenBank/DDBJ whole genome shotgun (WGS) entry which is preliminary data.</text>
</comment>
<keyword evidence="1" id="KW-0732">Signal</keyword>
<organism evidence="2 3">
    <name type="scientific">Selenomonas dianae</name>
    <dbReference type="NCBI Taxonomy" id="135079"/>
    <lineage>
        <taxon>Bacteria</taxon>
        <taxon>Bacillati</taxon>
        <taxon>Bacillota</taxon>
        <taxon>Negativicutes</taxon>
        <taxon>Selenomonadales</taxon>
        <taxon>Selenomonadaceae</taxon>
        <taxon>Selenomonas</taxon>
    </lineage>
</organism>
<name>A0ABP3CSA4_9FIRM</name>
<reference evidence="3" key="1">
    <citation type="journal article" date="2019" name="Int. J. Syst. Evol. Microbiol.">
        <title>The Global Catalogue of Microorganisms (GCM) 10K type strain sequencing project: providing services to taxonomists for standard genome sequencing and annotation.</title>
        <authorList>
            <consortium name="The Broad Institute Genomics Platform"/>
            <consortium name="The Broad Institute Genome Sequencing Center for Infectious Disease"/>
            <person name="Wu L."/>
            <person name="Ma J."/>
        </authorList>
    </citation>
    <scope>NUCLEOTIDE SEQUENCE [LARGE SCALE GENOMIC DNA]</scope>
    <source>
        <strain evidence="3">JCM 8542</strain>
    </source>
</reference>
<evidence type="ECO:0000313" key="3">
    <source>
        <dbReference type="Proteomes" id="UP001500399"/>
    </source>
</evidence>
<sequence length="270" mass="30521">MKRWFCLSVLVLLCSMLSGCDFWVTENSDPATADEVAARVNDTFHTYGTHVVPKSVQVAREKPFPKNVYALYDEGNGIYFTCTAEIRRAQFPYPFLYRDTDAAAAYAEAYFAHLYPEVCAITSAYHLTAASPEEAEALRACSLTDPIQGDALFGKGDVIFLHEAHGADVVRVCRELYELYRPQGDDTLLAAAHGRRVTFYYLPTHTEDRAHAVRVMTFYLRTECDWTATLYENPGHSSGEKDTAVLEERLAHYFEICQRSAKAYVRDHAQ</sequence>
<proteinExistence type="predicted"/>
<dbReference type="Proteomes" id="UP001500399">
    <property type="component" value="Unassembled WGS sequence"/>
</dbReference>
<evidence type="ECO:0000256" key="1">
    <source>
        <dbReference type="SAM" id="SignalP"/>
    </source>
</evidence>
<feature type="signal peptide" evidence="1">
    <location>
        <begin position="1"/>
        <end position="23"/>
    </location>
</feature>